<evidence type="ECO:0000256" key="9">
    <source>
        <dbReference type="PROSITE-ProRule" id="PRU01263"/>
    </source>
</evidence>
<dbReference type="InterPro" id="IPR050331">
    <property type="entry name" value="Zinc_finger"/>
</dbReference>
<dbReference type="PROSITE" id="PS51915">
    <property type="entry name" value="ZAD"/>
    <property type="match status" value="1"/>
</dbReference>
<evidence type="ECO:0000256" key="1">
    <source>
        <dbReference type="ARBA" id="ARBA00004123"/>
    </source>
</evidence>
<dbReference type="Pfam" id="PF00096">
    <property type="entry name" value="zf-C2H2"/>
    <property type="match status" value="2"/>
</dbReference>
<evidence type="ECO:0000256" key="4">
    <source>
        <dbReference type="ARBA" id="ARBA00022771"/>
    </source>
</evidence>
<dbReference type="PROSITE" id="PS50157">
    <property type="entry name" value="ZINC_FINGER_C2H2_2"/>
    <property type="match status" value="6"/>
</dbReference>
<dbReference type="GO" id="GO:0008270">
    <property type="term" value="F:zinc ion binding"/>
    <property type="evidence" value="ECO:0007669"/>
    <property type="project" value="UniProtKB-UniRule"/>
</dbReference>
<dbReference type="PANTHER" id="PTHR16515:SF49">
    <property type="entry name" value="GASTRULA ZINC FINGER PROTEIN XLCGF49.1-LIKE-RELATED"/>
    <property type="match status" value="1"/>
</dbReference>
<feature type="binding site" evidence="9">
    <location>
        <position position="58"/>
    </location>
    <ligand>
        <name>Zn(2+)</name>
        <dbReference type="ChEBI" id="CHEBI:29105"/>
    </ligand>
</feature>
<feature type="binding site" evidence="9">
    <location>
        <position position="14"/>
    </location>
    <ligand>
        <name>Zn(2+)</name>
        <dbReference type="ChEBI" id="CHEBI:29105"/>
    </ligand>
</feature>
<keyword evidence="4 8" id="KW-0863">Zinc-finger</keyword>
<feature type="binding site" evidence="9">
    <location>
        <position position="55"/>
    </location>
    <ligand>
        <name>Zn(2+)</name>
        <dbReference type="ChEBI" id="CHEBI:29105"/>
    </ligand>
</feature>
<feature type="binding site" evidence="9">
    <location>
        <position position="17"/>
    </location>
    <ligand>
        <name>Zn(2+)</name>
        <dbReference type="ChEBI" id="CHEBI:29105"/>
    </ligand>
</feature>
<dbReference type="GO" id="GO:0003677">
    <property type="term" value="F:DNA binding"/>
    <property type="evidence" value="ECO:0007669"/>
    <property type="project" value="UniProtKB-KW"/>
</dbReference>
<dbReference type="PANTHER" id="PTHR16515">
    <property type="entry name" value="PR DOMAIN ZINC FINGER PROTEIN"/>
    <property type="match status" value="1"/>
</dbReference>
<keyword evidence="3" id="KW-0677">Repeat</keyword>
<dbReference type="OrthoDB" id="654211at2759"/>
<gene>
    <name evidence="12" type="ORF">g.17861</name>
</gene>
<dbReference type="SUPFAM" id="SSF57716">
    <property type="entry name" value="Glucocorticoid receptor-like (DNA-binding domain)"/>
    <property type="match status" value="1"/>
</dbReference>
<dbReference type="GO" id="GO:0005634">
    <property type="term" value="C:nucleus"/>
    <property type="evidence" value="ECO:0007669"/>
    <property type="project" value="UniProtKB-SubCell"/>
</dbReference>
<feature type="domain" description="ZAD" evidence="11">
    <location>
        <begin position="12"/>
        <end position="82"/>
    </location>
</feature>
<evidence type="ECO:0000259" key="10">
    <source>
        <dbReference type="PROSITE" id="PS50157"/>
    </source>
</evidence>
<feature type="domain" description="C2H2-type" evidence="10">
    <location>
        <begin position="551"/>
        <end position="579"/>
    </location>
</feature>
<reference evidence="12" key="1">
    <citation type="submission" date="2015-09" db="EMBL/GenBank/DDBJ databases">
        <title>De novo assembly of Pectinophora gossypiella (Pink Bollworm) gut transcriptome.</title>
        <authorList>
            <person name="Tassone E.E."/>
        </authorList>
    </citation>
    <scope>NUCLEOTIDE SEQUENCE</scope>
</reference>
<dbReference type="GO" id="GO:0010468">
    <property type="term" value="P:regulation of gene expression"/>
    <property type="evidence" value="ECO:0007669"/>
    <property type="project" value="TreeGrafter"/>
</dbReference>
<dbReference type="PROSITE" id="PS00028">
    <property type="entry name" value="ZINC_FINGER_C2H2_1"/>
    <property type="match status" value="4"/>
</dbReference>
<evidence type="ECO:0000256" key="8">
    <source>
        <dbReference type="PROSITE-ProRule" id="PRU00042"/>
    </source>
</evidence>
<comment type="subcellular location">
    <subcellularLocation>
        <location evidence="1">Nucleus</location>
    </subcellularLocation>
</comment>
<dbReference type="EMBL" id="GDQN01009899">
    <property type="protein sequence ID" value="JAT81155.1"/>
    <property type="molecule type" value="Transcribed_RNA"/>
</dbReference>
<evidence type="ECO:0000259" key="11">
    <source>
        <dbReference type="PROSITE" id="PS51915"/>
    </source>
</evidence>
<evidence type="ECO:0008006" key="13">
    <source>
        <dbReference type="Google" id="ProtNLM"/>
    </source>
</evidence>
<evidence type="ECO:0000256" key="7">
    <source>
        <dbReference type="ARBA" id="ARBA00023242"/>
    </source>
</evidence>
<protein>
    <recommendedName>
        <fullName evidence="13">Protein krueppel</fullName>
    </recommendedName>
</protein>
<keyword evidence="7" id="KW-0539">Nucleus</keyword>
<feature type="domain" description="C2H2-type" evidence="10">
    <location>
        <begin position="439"/>
        <end position="466"/>
    </location>
</feature>
<dbReference type="SUPFAM" id="SSF57667">
    <property type="entry name" value="beta-beta-alpha zinc fingers"/>
    <property type="match status" value="3"/>
</dbReference>
<dbReference type="AlphaFoldDB" id="A0A1E1W2F3"/>
<evidence type="ECO:0000256" key="5">
    <source>
        <dbReference type="ARBA" id="ARBA00022833"/>
    </source>
</evidence>
<feature type="domain" description="C2H2-type" evidence="10">
    <location>
        <begin position="466"/>
        <end position="489"/>
    </location>
</feature>
<keyword evidence="6" id="KW-0238">DNA-binding</keyword>
<evidence type="ECO:0000256" key="2">
    <source>
        <dbReference type="ARBA" id="ARBA00022723"/>
    </source>
</evidence>
<dbReference type="InterPro" id="IPR013087">
    <property type="entry name" value="Znf_C2H2_type"/>
</dbReference>
<dbReference type="InterPro" id="IPR036236">
    <property type="entry name" value="Znf_C2H2_sf"/>
</dbReference>
<evidence type="ECO:0000313" key="12">
    <source>
        <dbReference type="EMBL" id="JAT81155.1"/>
    </source>
</evidence>
<accession>A0A1E1W2F3</accession>
<feature type="domain" description="C2H2-type" evidence="10">
    <location>
        <begin position="519"/>
        <end position="537"/>
    </location>
</feature>
<dbReference type="SMART" id="SM00355">
    <property type="entry name" value="ZnF_C2H2"/>
    <property type="match status" value="7"/>
</dbReference>
<organism evidence="12">
    <name type="scientific">Pectinophora gossypiella</name>
    <name type="common">Cotton pink bollworm</name>
    <name type="synonym">Depressaria gossypiella</name>
    <dbReference type="NCBI Taxonomy" id="13191"/>
    <lineage>
        <taxon>Eukaryota</taxon>
        <taxon>Metazoa</taxon>
        <taxon>Ecdysozoa</taxon>
        <taxon>Arthropoda</taxon>
        <taxon>Hexapoda</taxon>
        <taxon>Insecta</taxon>
        <taxon>Pterygota</taxon>
        <taxon>Neoptera</taxon>
        <taxon>Endopterygota</taxon>
        <taxon>Lepidoptera</taxon>
        <taxon>Glossata</taxon>
        <taxon>Ditrysia</taxon>
        <taxon>Gelechioidea</taxon>
        <taxon>Gelechiidae</taxon>
        <taxon>Apatetrinae</taxon>
        <taxon>Pectinophora</taxon>
    </lineage>
</organism>
<proteinExistence type="predicted"/>
<feature type="domain" description="C2H2-type" evidence="10">
    <location>
        <begin position="412"/>
        <end position="435"/>
    </location>
</feature>
<dbReference type="Gene3D" id="3.30.160.60">
    <property type="entry name" value="Classic Zinc Finger"/>
    <property type="match status" value="3"/>
</dbReference>
<evidence type="ECO:0000256" key="3">
    <source>
        <dbReference type="ARBA" id="ARBA00022737"/>
    </source>
</evidence>
<feature type="non-terminal residue" evidence="12">
    <location>
        <position position="658"/>
    </location>
</feature>
<name>A0A1E1W2F3_PECGO</name>
<evidence type="ECO:0000256" key="6">
    <source>
        <dbReference type="ARBA" id="ARBA00023125"/>
    </source>
</evidence>
<dbReference type="SMART" id="SM00868">
    <property type="entry name" value="zf-AD"/>
    <property type="match status" value="1"/>
</dbReference>
<dbReference type="InterPro" id="IPR012934">
    <property type="entry name" value="Znf_AD"/>
</dbReference>
<keyword evidence="2 9" id="KW-0479">Metal-binding</keyword>
<dbReference type="Pfam" id="PF07776">
    <property type="entry name" value="zf-AD"/>
    <property type="match status" value="1"/>
</dbReference>
<feature type="domain" description="C2H2-type" evidence="10">
    <location>
        <begin position="383"/>
        <end position="405"/>
    </location>
</feature>
<sequence length="658" mass="76466">MNIYSYPDEGLEACRVCLATDVKLYDLHRTGLAQTFFEFSGTPISSSDGLPQQVCVFCCALLNKSSQFRNKCRNTHTFLLNNLMQMHYLTTSYLRATDRAQLKLPLTVTRTEINTVPEPETNVKFQNVKQELEIEFELDTDPIKDDVFNSEENTNNGSEKPEFDDIFKDNFVKSEGVVYLLSDNKDKRKKRKDKSKITDKAVEDKVKEFKSKYLDNIIDPDKRMFYEYVLEKYVKGSKKFNKSNVLDNILDCNGTKDLNSIKMENNLFISIDNGNITENTTNLTEKLTETYENTENVNHKRFYQYILGKYYKNDDTNRTVRKVTDVTRMRERKNKTNRKKKTKDDLANFSKTYNVEVIVLDREEQIADVTSRRETEKFSNANFKCMDCYRGFTAEKAFKNHLAIHDPSTGQYVCDICRVRFNKRGRLTKHMQLRHKYKFICKMCSQVTRNSTCAREHYKCHAGFKYDCEHCGKVFSKYGSRINHIRIFHGSVTCSICQESFAGETGLTAHRTKAHRELYKCTTCGVQFHNPDALRRHAETLLDGVCGAHIRPCTQCGDNFASEELMKAHMTEYHNKQKPRGRTQSKSMHKLVIQQRPNVHWLAKRRSRPPDSLTDVTELTHSLVRRKQNAEPPQKLMCEMCAAGGFASEAVLRYHQRI</sequence>
<keyword evidence="5 9" id="KW-0862">Zinc</keyword>